<protein>
    <recommendedName>
        <fullName evidence="12">Fungal-specific transcription factor domain-domain-containing protein</fullName>
    </recommendedName>
</protein>
<evidence type="ECO:0000256" key="1">
    <source>
        <dbReference type="ARBA" id="ARBA00022723"/>
    </source>
</evidence>
<evidence type="ECO:0000256" key="2">
    <source>
        <dbReference type="ARBA" id="ARBA00022833"/>
    </source>
</evidence>
<keyword evidence="1" id="KW-0479">Metal-binding</keyword>
<dbReference type="PROSITE" id="PS00028">
    <property type="entry name" value="ZINC_FINGER_C2H2_1"/>
    <property type="match status" value="2"/>
</dbReference>
<evidence type="ECO:0000256" key="5">
    <source>
        <dbReference type="ARBA" id="ARBA00023242"/>
    </source>
</evidence>
<dbReference type="PANTHER" id="PTHR47660:SF2">
    <property type="entry name" value="TRANSCRIPTION FACTOR WITH C2H2 AND ZN(2)-CYS(6) DNA BINDING DOMAIN (EUROFUNG)"/>
    <property type="match status" value="1"/>
</dbReference>
<dbReference type="PROSITE" id="PS00463">
    <property type="entry name" value="ZN2_CY6_FUNGAL_1"/>
    <property type="match status" value="1"/>
</dbReference>
<evidence type="ECO:0000256" key="4">
    <source>
        <dbReference type="ARBA" id="ARBA00023163"/>
    </source>
</evidence>
<dbReference type="SUPFAM" id="SSF57701">
    <property type="entry name" value="Zn2/Cys6 DNA-binding domain"/>
    <property type="match status" value="1"/>
</dbReference>
<dbReference type="InParanoid" id="A0A2T2ZZP5"/>
<evidence type="ECO:0000256" key="6">
    <source>
        <dbReference type="PROSITE-ProRule" id="PRU00042"/>
    </source>
</evidence>
<dbReference type="SUPFAM" id="SSF57667">
    <property type="entry name" value="beta-beta-alpha zinc fingers"/>
    <property type="match status" value="1"/>
</dbReference>
<dbReference type="InterPro" id="IPR001138">
    <property type="entry name" value="Zn2Cys6_DnaBD"/>
</dbReference>
<dbReference type="Gene3D" id="4.10.240.10">
    <property type="entry name" value="Zn(2)-C6 fungal-type DNA-binding domain"/>
    <property type="match status" value="1"/>
</dbReference>
<proteinExistence type="predicted"/>
<feature type="compositionally biased region" description="Polar residues" evidence="7">
    <location>
        <begin position="218"/>
        <end position="240"/>
    </location>
</feature>
<dbReference type="PROSITE" id="PS50048">
    <property type="entry name" value="ZN2_CY6_FUNGAL_2"/>
    <property type="match status" value="1"/>
</dbReference>
<evidence type="ECO:0000256" key="3">
    <source>
        <dbReference type="ARBA" id="ARBA00023015"/>
    </source>
</evidence>
<keyword evidence="2" id="KW-0862">Zinc</keyword>
<keyword evidence="3" id="KW-0805">Transcription regulation</keyword>
<feature type="domain" description="Zn(2)-C6 fungal-type" evidence="8">
    <location>
        <begin position="91"/>
        <end position="120"/>
    </location>
</feature>
<evidence type="ECO:0000313" key="11">
    <source>
        <dbReference type="Proteomes" id="UP000241462"/>
    </source>
</evidence>
<feature type="domain" description="C2H2-type" evidence="9">
    <location>
        <begin position="55"/>
        <end position="77"/>
    </location>
</feature>
<dbReference type="OrthoDB" id="654211at2759"/>
<dbReference type="GO" id="GO:0008270">
    <property type="term" value="F:zinc ion binding"/>
    <property type="evidence" value="ECO:0007669"/>
    <property type="project" value="UniProtKB-KW"/>
</dbReference>
<feature type="domain" description="C2H2-type" evidence="9">
    <location>
        <begin position="24"/>
        <end position="53"/>
    </location>
</feature>
<dbReference type="AlphaFoldDB" id="A0A2T2ZZP5"/>
<dbReference type="EMBL" id="KZ678538">
    <property type="protein sequence ID" value="PSR80198.1"/>
    <property type="molecule type" value="Genomic_DNA"/>
</dbReference>
<feature type="compositionally biased region" description="Polar residues" evidence="7">
    <location>
        <begin position="274"/>
        <end position="284"/>
    </location>
</feature>
<feature type="compositionally biased region" description="Basic and acidic residues" evidence="7">
    <location>
        <begin position="205"/>
        <end position="215"/>
    </location>
</feature>
<keyword evidence="11" id="KW-1185">Reference proteome</keyword>
<accession>A0A2T2ZZP5</accession>
<gene>
    <name evidence="10" type="ORF">BD289DRAFT_491001</name>
</gene>
<evidence type="ECO:0000259" key="9">
    <source>
        <dbReference type="PROSITE" id="PS50157"/>
    </source>
</evidence>
<keyword evidence="6" id="KW-0863">Zinc-finger</keyword>
<dbReference type="STRING" id="2025994.A0A2T2ZZP5"/>
<dbReference type="SMART" id="SM00355">
    <property type="entry name" value="ZnF_C2H2"/>
    <property type="match status" value="2"/>
</dbReference>
<keyword evidence="5" id="KW-0539">Nucleus</keyword>
<dbReference type="InterPro" id="IPR036864">
    <property type="entry name" value="Zn2-C6_fun-type_DNA-bd_sf"/>
</dbReference>
<dbReference type="InterPro" id="IPR036236">
    <property type="entry name" value="Znf_C2H2_sf"/>
</dbReference>
<feature type="compositionally biased region" description="Acidic residues" evidence="7">
    <location>
        <begin position="168"/>
        <end position="180"/>
    </location>
</feature>
<evidence type="ECO:0000259" key="8">
    <source>
        <dbReference type="PROSITE" id="PS50048"/>
    </source>
</evidence>
<dbReference type="Gene3D" id="3.30.160.60">
    <property type="entry name" value="Classic Zinc Finger"/>
    <property type="match status" value="1"/>
</dbReference>
<dbReference type="SMART" id="SM00066">
    <property type="entry name" value="GAL4"/>
    <property type="match status" value="1"/>
</dbReference>
<feature type="region of interest" description="Disordered" evidence="7">
    <location>
        <begin position="1"/>
        <end position="20"/>
    </location>
</feature>
<dbReference type="GO" id="GO:0000981">
    <property type="term" value="F:DNA-binding transcription factor activity, RNA polymerase II-specific"/>
    <property type="evidence" value="ECO:0007669"/>
    <property type="project" value="InterPro"/>
</dbReference>
<dbReference type="InterPro" id="IPR013087">
    <property type="entry name" value="Znf_C2H2_type"/>
</dbReference>
<dbReference type="CDD" id="cd00067">
    <property type="entry name" value="GAL4"/>
    <property type="match status" value="1"/>
</dbReference>
<evidence type="ECO:0000256" key="7">
    <source>
        <dbReference type="SAM" id="MobiDB-lite"/>
    </source>
</evidence>
<reference evidence="10 11" key="1">
    <citation type="journal article" date="2018" name="Mycol. Prog.">
        <title>Coniella lustricola, a new species from submerged detritus.</title>
        <authorList>
            <person name="Raudabaugh D.B."/>
            <person name="Iturriaga T."/>
            <person name="Carver A."/>
            <person name="Mondo S."/>
            <person name="Pangilinan J."/>
            <person name="Lipzen A."/>
            <person name="He G."/>
            <person name="Amirebrahimi M."/>
            <person name="Grigoriev I.V."/>
            <person name="Miller A.N."/>
        </authorList>
    </citation>
    <scope>NUCLEOTIDE SEQUENCE [LARGE SCALE GENOMIC DNA]</scope>
    <source>
        <strain evidence="10 11">B22-T-1</strain>
    </source>
</reference>
<dbReference type="Pfam" id="PF00172">
    <property type="entry name" value="Zn_clus"/>
    <property type="match status" value="1"/>
</dbReference>
<sequence>MEPTPRDAASPSGRRGGGEQEVRIACRHPGCNKTFRRREHLNRHARSHDATPAAHKCFICDRSFVRKDILHRHVLQHNVPPDDNPKRIQRACESCRQRKIRCDADDPCSACQASNVACVRRSPSMWSRGSRGLHASGASSHHTQSGQAGQMQMRAEAGLLFGHGQGGDESDYSSCEEDWNDALMDGNGNENETQTPLRPAVSRSLDSHSSSHDNDQSPAQASSTLASQTLPKPTLSTRTPSPLFFRLAPGTPLAATTSTISPKPPAQTQTQTQIHRSTPRSVASDSGPFSRVPPLRSPSAAGPAGGILGSAEEDFMAWMEHVDQEMLDTMLMPDYSNMPNMAPIHSPEPGNLGQLEALFHELWPLLHTPTLSLDTAAPALVQALAHVKVWIQQQSISRAIAWDAGNISKIFELFMQSLAADAPDASSMPSMEPTISLSSLQTLQALGLVSACAITGNNSSAASQWAVVCVSLCGGYLRQAGVFSATCKIEHIFHIADERWIMVEHFNRLAAHFLRLDAYIALILNQAPTLRWPEMRFNFPASETIWRVATPEERRMLLWHEPAGRYSTSFRTILREGLKQAGLASLSRPKSLFMEDYNLVFCAFLSDIWDVAQEAHHHDHRSYKSPTLDAADAVATWTAYLLDLRGHMEMNYNLEAGLFTPDYAATTANGANNNSNPLFLTTAIINLTIYHLLRLMIVANTSLLETGQCCEYCHNVGIGTRLRLWALGRNARRAVTHAAQLRRLYERETATTGYPICLLPGQQRIANPLRSVGLFTSAVILCSYANLVPCAHVVNTNTNKNLVNDSTSSSSPPPPPQQQAIELAQAEVGGQTCEALEQWICQDTAAGSALLLGVPLCRCSVPALLTWYRDQLGPDSPFTSRLLKFETTLSR</sequence>
<evidence type="ECO:0008006" key="12">
    <source>
        <dbReference type="Google" id="ProtNLM"/>
    </source>
</evidence>
<organism evidence="10 11">
    <name type="scientific">Coniella lustricola</name>
    <dbReference type="NCBI Taxonomy" id="2025994"/>
    <lineage>
        <taxon>Eukaryota</taxon>
        <taxon>Fungi</taxon>
        <taxon>Dikarya</taxon>
        <taxon>Ascomycota</taxon>
        <taxon>Pezizomycotina</taxon>
        <taxon>Sordariomycetes</taxon>
        <taxon>Sordariomycetidae</taxon>
        <taxon>Diaporthales</taxon>
        <taxon>Schizoparmaceae</taxon>
        <taxon>Coniella</taxon>
    </lineage>
</organism>
<name>A0A2T2ZZP5_9PEZI</name>
<evidence type="ECO:0000313" key="10">
    <source>
        <dbReference type="EMBL" id="PSR80198.1"/>
    </source>
</evidence>
<feature type="region of interest" description="Disordered" evidence="7">
    <location>
        <begin position="127"/>
        <end position="307"/>
    </location>
</feature>
<dbReference type="PROSITE" id="PS50157">
    <property type="entry name" value="ZINC_FINGER_C2H2_2"/>
    <property type="match status" value="2"/>
</dbReference>
<feature type="compositionally biased region" description="Polar residues" evidence="7">
    <location>
        <begin position="137"/>
        <end position="150"/>
    </location>
</feature>
<keyword evidence="4" id="KW-0804">Transcription</keyword>
<dbReference type="Proteomes" id="UP000241462">
    <property type="component" value="Unassembled WGS sequence"/>
</dbReference>
<dbReference type="PANTHER" id="PTHR47660">
    <property type="entry name" value="TRANSCRIPTION FACTOR WITH C2H2 AND ZN(2)-CYS(6) DNA BINDING DOMAIN (EUROFUNG)-RELATED-RELATED"/>
    <property type="match status" value="1"/>
</dbReference>